<keyword evidence="3" id="KW-1185">Reference proteome</keyword>
<dbReference type="EMBL" id="RPFW01000003">
    <property type="protein sequence ID" value="TVZ04298.1"/>
    <property type="molecule type" value="Genomic_DNA"/>
</dbReference>
<evidence type="ECO:0000313" key="3">
    <source>
        <dbReference type="Proteomes" id="UP000460272"/>
    </source>
</evidence>
<reference evidence="2 3" key="1">
    <citation type="submission" date="2018-11" db="EMBL/GenBank/DDBJ databases">
        <title>Trebonia kvetii gen.nov., sp.nov., a novel acidophilic actinobacterium, and proposal of the new actinobacterial family Treboniaceae fam. nov.</title>
        <authorList>
            <person name="Rapoport D."/>
            <person name="Sagova-Mareckova M."/>
            <person name="Sedlacek I."/>
            <person name="Provaznik J."/>
            <person name="Kralova S."/>
            <person name="Pavlinic D."/>
            <person name="Benes V."/>
            <person name="Kopecky J."/>
        </authorList>
    </citation>
    <scope>NUCLEOTIDE SEQUENCE [LARGE SCALE GENOMIC DNA]</scope>
    <source>
        <strain evidence="2 3">15Tr583</strain>
    </source>
</reference>
<dbReference type="Pfam" id="PF12277">
    <property type="entry name" value="DUF3618"/>
    <property type="match status" value="1"/>
</dbReference>
<sequence>MADTEIETRDEPARPPKELVGEIERTRANLAKTIDEIADRVSPANVAKRTADGVKVRLSQIDPLIGGAVALGVVSVTCYLVWRKLRK</sequence>
<gene>
    <name evidence="2" type="ORF">EAS64_18135</name>
</gene>
<name>A0A6P2BZD3_9ACTN</name>
<keyword evidence="1" id="KW-0472">Membrane</keyword>
<feature type="transmembrane region" description="Helical" evidence="1">
    <location>
        <begin position="64"/>
        <end position="82"/>
    </location>
</feature>
<comment type="caution">
    <text evidence="2">The sequence shown here is derived from an EMBL/GenBank/DDBJ whole genome shotgun (WGS) entry which is preliminary data.</text>
</comment>
<protein>
    <submittedName>
        <fullName evidence="2">DUF3618 domain-containing protein</fullName>
    </submittedName>
</protein>
<keyword evidence="1" id="KW-0812">Transmembrane</keyword>
<dbReference type="AlphaFoldDB" id="A0A6P2BZD3"/>
<evidence type="ECO:0000256" key="1">
    <source>
        <dbReference type="SAM" id="Phobius"/>
    </source>
</evidence>
<keyword evidence="1" id="KW-1133">Transmembrane helix</keyword>
<dbReference type="RefSeq" id="WP_145854167.1">
    <property type="nucleotide sequence ID" value="NZ_RPFW01000003.1"/>
</dbReference>
<organism evidence="2 3">
    <name type="scientific">Trebonia kvetii</name>
    <dbReference type="NCBI Taxonomy" id="2480626"/>
    <lineage>
        <taxon>Bacteria</taxon>
        <taxon>Bacillati</taxon>
        <taxon>Actinomycetota</taxon>
        <taxon>Actinomycetes</taxon>
        <taxon>Streptosporangiales</taxon>
        <taxon>Treboniaceae</taxon>
        <taxon>Trebonia</taxon>
    </lineage>
</organism>
<dbReference type="Proteomes" id="UP000460272">
    <property type="component" value="Unassembled WGS sequence"/>
</dbReference>
<dbReference type="InterPro" id="IPR022062">
    <property type="entry name" value="DUF3618"/>
</dbReference>
<accession>A0A6P2BZD3</accession>
<dbReference type="OrthoDB" id="3218417at2"/>
<evidence type="ECO:0000313" key="2">
    <source>
        <dbReference type="EMBL" id="TVZ04298.1"/>
    </source>
</evidence>
<proteinExistence type="predicted"/>